<name>O33151_METMZ</name>
<reference evidence="1" key="1">
    <citation type="submission" date="1997-08" db="EMBL/GenBank/DDBJ databases">
        <title>Methanosarcina mazei S-6 genomic DNA segment.</title>
        <authorList>
            <person name="Conway de Macario E."/>
            <person name="Hickey A.J."/>
            <person name="Macario A.J.L."/>
        </authorList>
    </citation>
    <scope>NUCLEOTIDE SEQUENCE</scope>
    <source>
        <strain evidence="1">S-6</strain>
    </source>
</reference>
<organism evidence="1">
    <name type="scientific">Methanosarcina mazei</name>
    <name type="common">Methanosarcina frisia</name>
    <dbReference type="NCBI Taxonomy" id="2209"/>
    <lineage>
        <taxon>Archaea</taxon>
        <taxon>Methanobacteriati</taxon>
        <taxon>Methanobacteriota</taxon>
        <taxon>Stenosarchaea group</taxon>
        <taxon>Methanomicrobia</taxon>
        <taxon>Methanosarcinales</taxon>
        <taxon>Methanosarcinaceae</taxon>
        <taxon>Methanosarcina</taxon>
    </lineage>
</organism>
<accession>O33151</accession>
<evidence type="ECO:0000313" key="1">
    <source>
        <dbReference type="EMBL" id="CAA74951.1"/>
    </source>
</evidence>
<dbReference type="AlphaFoldDB" id="O33151"/>
<dbReference type="EMBL" id="Y14607">
    <property type="protein sequence ID" value="CAA74951.1"/>
    <property type="molecule type" value="Genomic_DNA"/>
</dbReference>
<protein>
    <submittedName>
        <fullName evidence="1">Uncharacterized protein</fullName>
    </submittedName>
</protein>
<proteinExistence type="predicted"/>
<sequence length="85" mass="9737">MLAFPENLFKVVSSRDFYKLLLKPVHPEHFFGCPGNVCVYGKFGVPEFKFFKNLITAVKEMTCTCDTPCNSLKAHENESCLREMI</sequence>